<feature type="domain" description="CN hydrolase" evidence="2">
    <location>
        <begin position="1"/>
        <end position="86"/>
    </location>
</feature>
<dbReference type="EMBL" id="HBIP01021375">
    <property type="protein sequence ID" value="CAE0497685.1"/>
    <property type="molecule type" value="Transcribed_RNA"/>
</dbReference>
<sequence>MSTHPSSCLQNQQARNAAIANSYFVGAINRVGTETFPNEFTSGDGKPAHKSFGHFYGSSYVAAPDGSRTPSLARHMDGLMVADVDLNLCRQAKDRWGFQMTARYDMYASELQQYCTPDFQPQIVRDPAAQSPS</sequence>
<dbReference type="Pfam" id="PF00795">
    <property type="entry name" value="CN_hydrolase"/>
    <property type="match status" value="1"/>
</dbReference>
<proteinExistence type="predicted"/>
<reference evidence="3" key="1">
    <citation type="submission" date="2021-01" db="EMBL/GenBank/DDBJ databases">
        <authorList>
            <person name="Corre E."/>
            <person name="Pelletier E."/>
            <person name="Niang G."/>
            <person name="Scheremetjew M."/>
            <person name="Finn R."/>
            <person name="Kale V."/>
            <person name="Holt S."/>
            <person name="Cochrane G."/>
            <person name="Meng A."/>
            <person name="Brown T."/>
            <person name="Cohen L."/>
        </authorList>
    </citation>
    <scope>NUCLEOTIDE SEQUENCE</scope>
    <source>
        <strain evidence="3">CCMP1320</strain>
    </source>
</reference>
<accession>A0A7S3QZL2</accession>
<dbReference type="GO" id="GO:0003837">
    <property type="term" value="F:beta-ureidopropionase activity"/>
    <property type="evidence" value="ECO:0007669"/>
    <property type="project" value="TreeGrafter"/>
</dbReference>
<protein>
    <recommendedName>
        <fullName evidence="2">CN hydrolase domain-containing protein</fullName>
    </recommendedName>
</protein>
<evidence type="ECO:0000313" key="3">
    <source>
        <dbReference type="EMBL" id="CAE0497685.1"/>
    </source>
</evidence>
<name>A0A7S3QZL2_DUNTE</name>
<dbReference type="Gene3D" id="3.60.110.10">
    <property type="entry name" value="Carbon-nitrogen hydrolase"/>
    <property type="match status" value="1"/>
</dbReference>
<evidence type="ECO:0000256" key="1">
    <source>
        <dbReference type="ARBA" id="ARBA00022801"/>
    </source>
</evidence>
<gene>
    <name evidence="3" type="ORF">DTER00134_LOCUS12758</name>
</gene>
<dbReference type="InterPro" id="IPR036526">
    <property type="entry name" value="C-N_Hydrolase_sf"/>
</dbReference>
<dbReference type="PANTHER" id="PTHR43674">
    <property type="entry name" value="NITRILASE C965.09-RELATED"/>
    <property type="match status" value="1"/>
</dbReference>
<dbReference type="InterPro" id="IPR050345">
    <property type="entry name" value="Aliph_Amidase/BUP"/>
</dbReference>
<dbReference type="PROSITE" id="PS50263">
    <property type="entry name" value="CN_HYDROLASE"/>
    <property type="match status" value="1"/>
</dbReference>
<evidence type="ECO:0000259" key="2">
    <source>
        <dbReference type="PROSITE" id="PS50263"/>
    </source>
</evidence>
<dbReference type="PANTHER" id="PTHR43674:SF2">
    <property type="entry name" value="BETA-UREIDOPROPIONASE"/>
    <property type="match status" value="1"/>
</dbReference>
<dbReference type="InterPro" id="IPR003010">
    <property type="entry name" value="C-N_Hydrolase"/>
</dbReference>
<organism evidence="3">
    <name type="scientific">Dunaliella tertiolecta</name>
    <name type="common">Green alga</name>
    <dbReference type="NCBI Taxonomy" id="3047"/>
    <lineage>
        <taxon>Eukaryota</taxon>
        <taxon>Viridiplantae</taxon>
        <taxon>Chlorophyta</taxon>
        <taxon>core chlorophytes</taxon>
        <taxon>Chlorophyceae</taxon>
        <taxon>CS clade</taxon>
        <taxon>Chlamydomonadales</taxon>
        <taxon>Dunaliellaceae</taxon>
        <taxon>Dunaliella</taxon>
    </lineage>
</organism>
<dbReference type="GO" id="GO:0033396">
    <property type="term" value="P:beta-alanine biosynthetic process via 3-ureidopropionate"/>
    <property type="evidence" value="ECO:0007669"/>
    <property type="project" value="TreeGrafter"/>
</dbReference>
<keyword evidence="1" id="KW-0378">Hydrolase</keyword>
<dbReference type="SUPFAM" id="SSF56317">
    <property type="entry name" value="Carbon-nitrogen hydrolase"/>
    <property type="match status" value="1"/>
</dbReference>
<dbReference type="AlphaFoldDB" id="A0A7S3QZL2"/>